<proteinExistence type="predicted"/>
<dbReference type="PANTHER" id="PTHR15710">
    <property type="entry name" value="E3 UBIQUITIN-PROTEIN LIGASE PRAJA"/>
    <property type="match status" value="1"/>
</dbReference>
<keyword evidence="6" id="KW-0833">Ubl conjugation pathway</keyword>
<evidence type="ECO:0000256" key="8">
    <source>
        <dbReference type="PROSITE-ProRule" id="PRU00175"/>
    </source>
</evidence>
<dbReference type="SUPFAM" id="SSF57850">
    <property type="entry name" value="RING/U-box"/>
    <property type="match status" value="1"/>
</dbReference>
<dbReference type="Gene3D" id="3.30.40.10">
    <property type="entry name" value="Zinc/RING finger domain, C3HC4 (zinc finger)"/>
    <property type="match status" value="1"/>
</dbReference>
<sequence length="306" mass="35079">MEEEKGIVIPCKHLPKKRRTTKRVILVRLWYKEFERMIDCESESSSSTPYIRNGSSVLAKRYQQVSCNPVDCQECKSDIIDYFTSIIAHPNPDGVLADLCTQLNDYIHQGIPSPLVGRSWLATAAIYKVRTYYMKDIILDENPLIELVSYHISNYTERHYLPQRQGSDSRREWCVTWLGARNPRPTHPRLCDLNLDKVDGQSLDAMDFTCPICLKDEVNKFVDAQVDVEDDIVVALPCRHIYHKSCISLWLERANCCPLCRFQLPNVCVAWGTHQTSSLGNMNLVSHFVSQPEVNVLNHNSYLSSA</sequence>
<organism evidence="10 11">
    <name type="scientific">Saponaria officinalis</name>
    <name type="common">Common soapwort</name>
    <name type="synonym">Lychnis saponaria</name>
    <dbReference type="NCBI Taxonomy" id="3572"/>
    <lineage>
        <taxon>Eukaryota</taxon>
        <taxon>Viridiplantae</taxon>
        <taxon>Streptophyta</taxon>
        <taxon>Embryophyta</taxon>
        <taxon>Tracheophyta</taxon>
        <taxon>Spermatophyta</taxon>
        <taxon>Magnoliopsida</taxon>
        <taxon>eudicotyledons</taxon>
        <taxon>Gunneridae</taxon>
        <taxon>Pentapetalae</taxon>
        <taxon>Caryophyllales</taxon>
        <taxon>Caryophyllaceae</taxon>
        <taxon>Caryophylleae</taxon>
        <taxon>Saponaria</taxon>
    </lineage>
</organism>
<gene>
    <name evidence="10" type="ORF">RND81_09G255600</name>
</gene>
<comment type="caution">
    <text evidence="10">The sequence shown here is derived from an EMBL/GenBank/DDBJ whole genome shotgun (WGS) entry which is preliminary data.</text>
</comment>
<evidence type="ECO:0000313" key="10">
    <source>
        <dbReference type="EMBL" id="KAK9692313.1"/>
    </source>
</evidence>
<keyword evidence="11" id="KW-1185">Reference proteome</keyword>
<evidence type="ECO:0000256" key="5">
    <source>
        <dbReference type="ARBA" id="ARBA00022771"/>
    </source>
</evidence>
<reference evidence="10" key="1">
    <citation type="submission" date="2024-03" db="EMBL/GenBank/DDBJ databases">
        <title>WGS assembly of Saponaria officinalis var. Norfolk2.</title>
        <authorList>
            <person name="Jenkins J."/>
            <person name="Shu S."/>
            <person name="Grimwood J."/>
            <person name="Barry K."/>
            <person name="Goodstein D."/>
            <person name="Schmutz J."/>
            <person name="Leebens-Mack J."/>
            <person name="Osbourn A."/>
        </authorList>
    </citation>
    <scope>NUCLEOTIDE SEQUENCE [LARGE SCALE GENOMIC DNA]</scope>
    <source>
        <strain evidence="10">JIC</strain>
    </source>
</reference>
<dbReference type="PANTHER" id="PTHR15710:SF243">
    <property type="entry name" value="E3 UBIQUITIN-PROTEIN LIGASE PRAJA-2 ISOFORM X1"/>
    <property type="match status" value="1"/>
</dbReference>
<dbReference type="InterPro" id="IPR013083">
    <property type="entry name" value="Znf_RING/FYVE/PHD"/>
</dbReference>
<dbReference type="GO" id="GO:0016567">
    <property type="term" value="P:protein ubiquitination"/>
    <property type="evidence" value="ECO:0007669"/>
    <property type="project" value="TreeGrafter"/>
</dbReference>
<accession>A0AAW1IS13</accession>
<dbReference type="GO" id="GO:0005737">
    <property type="term" value="C:cytoplasm"/>
    <property type="evidence" value="ECO:0007669"/>
    <property type="project" value="TreeGrafter"/>
</dbReference>
<evidence type="ECO:0000256" key="4">
    <source>
        <dbReference type="ARBA" id="ARBA00022723"/>
    </source>
</evidence>
<evidence type="ECO:0000259" key="9">
    <source>
        <dbReference type="PROSITE" id="PS50089"/>
    </source>
</evidence>
<dbReference type="EMBL" id="JBDFQZ010000009">
    <property type="protein sequence ID" value="KAK9692313.1"/>
    <property type="molecule type" value="Genomic_DNA"/>
</dbReference>
<evidence type="ECO:0000256" key="3">
    <source>
        <dbReference type="ARBA" id="ARBA00012483"/>
    </source>
</evidence>
<dbReference type="InterPro" id="IPR001841">
    <property type="entry name" value="Znf_RING"/>
</dbReference>
<keyword evidence="4" id="KW-0479">Metal-binding</keyword>
<dbReference type="SMART" id="SM00184">
    <property type="entry name" value="RING"/>
    <property type="match status" value="1"/>
</dbReference>
<dbReference type="Proteomes" id="UP001443914">
    <property type="component" value="Unassembled WGS sequence"/>
</dbReference>
<keyword evidence="5 8" id="KW-0863">Zinc-finger</keyword>
<dbReference type="Pfam" id="PF12678">
    <property type="entry name" value="zf-rbx1"/>
    <property type="match status" value="1"/>
</dbReference>
<evidence type="ECO:0000256" key="6">
    <source>
        <dbReference type="ARBA" id="ARBA00022786"/>
    </source>
</evidence>
<dbReference type="PROSITE" id="PS50089">
    <property type="entry name" value="ZF_RING_2"/>
    <property type="match status" value="1"/>
</dbReference>
<feature type="domain" description="RING-type" evidence="9">
    <location>
        <begin position="210"/>
        <end position="261"/>
    </location>
</feature>
<comment type="pathway">
    <text evidence="2">Protein modification; protein ubiquitination.</text>
</comment>
<evidence type="ECO:0000256" key="7">
    <source>
        <dbReference type="ARBA" id="ARBA00022833"/>
    </source>
</evidence>
<dbReference type="AlphaFoldDB" id="A0AAW1IS13"/>
<dbReference type="EC" id="2.3.2.27" evidence="3"/>
<evidence type="ECO:0000256" key="1">
    <source>
        <dbReference type="ARBA" id="ARBA00000900"/>
    </source>
</evidence>
<evidence type="ECO:0000256" key="2">
    <source>
        <dbReference type="ARBA" id="ARBA00004906"/>
    </source>
</evidence>
<keyword evidence="7" id="KW-0862">Zinc</keyword>
<evidence type="ECO:0000313" key="11">
    <source>
        <dbReference type="Proteomes" id="UP001443914"/>
    </source>
</evidence>
<comment type="catalytic activity">
    <reaction evidence="1">
        <text>S-ubiquitinyl-[E2 ubiquitin-conjugating enzyme]-L-cysteine + [acceptor protein]-L-lysine = [E2 ubiquitin-conjugating enzyme]-L-cysteine + N(6)-ubiquitinyl-[acceptor protein]-L-lysine.</text>
        <dbReference type="EC" id="2.3.2.27"/>
    </reaction>
</comment>
<dbReference type="GO" id="GO:0061630">
    <property type="term" value="F:ubiquitin protein ligase activity"/>
    <property type="evidence" value="ECO:0007669"/>
    <property type="project" value="UniProtKB-EC"/>
</dbReference>
<dbReference type="InterPro" id="IPR024766">
    <property type="entry name" value="Znf_RING_H2"/>
</dbReference>
<protein>
    <recommendedName>
        <fullName evidence="3">RING-type E3 ubiquitin transferase</fullName>
        <ecNumber evidence="3">2.3.2.27</ecNumber>
    </recommendedName>
</protein>
<name>A0AAW1IS13_SAPOF</name>
<dbReference type="GO" id="GO:0008270">
    <property type="term" value="F:zinc ion binding"/>
    <property type="evidence" value="ECO:0007669"/>
    <property type="project" value="UniProtKB-KW"/>
</dbReference>